<evidence type="ECO:0000259" key="4">
    <source>
        <dbReference type="PROSITE" id="PS51118"/>
    </source>
</evidence>
<dbReference type="EMBL" id="LR743511">
    <property type="protein sequence ID" value="CAA2144940.1"/>
    <property type="molecule type" value="Genomic_DNA"/>
</dbReference>
<evidence type="ECO:0000256" key="1">
    <source>
        <dbReference type="ARBA" id="ARBA00023015"/>
    </source>
</evidence>
<keyword evidence="2" id="KW-0238">DNA-binding</keyword>
<protein>
    <submittedName>
        <fullName evidence="5">Putative HTH-type transcriptional regulator YybR</fullName>
    </submittedName>
</protein>
<dbReference type="GO" id="GO:0003677">
    <property type="term" value="F:DNA binding"/>
    <property type="evidence" value="ECO:0007669"/>
    <property type="project" value="UniProtKB-KW"/>
</dbReference>
<dbReference type="RefSeq" id="WP_339163313.1">
    <property type="nucleotide sequence ID" value="NZ_LR743511.1"/>
</dbReference>
<name>A0A679JZA4_9HYPH</name>
<dbReference type="InterPro" id="IPR002577">
    <property type="entry name" value="HTH_HxlR"/>
</dbReference>
<dbReference type="Pfam" id="PF01638">
    <property type="entry name" value="HxlR"/>
    <property type="match status" value="1"/>
</dbReference>
<keyword evidence="3" id="KW-0804">Transcription</keyword>
<dbReference type="InterPro" id="IPR036388">
    <property type="entry name" value="WH-like_DNA-bd_sf"/>
</dbReference>
<accession>A0A679JZA4</accession>
<evidence type="ECO:0000313" key="5">
    <source>
        <dbReference type="EMBL" id="CAA2144940.1"/>
    </source>
</evidence>
<dbReference type="AlphaFoldDB" id="A0A679JZA4"/>
<dbReference type="PANTHER" id="PTHR33204">
    <property type="entry name" value="TRANSCRIPTIONAL REGULATOR, MARR FAMILY"/>
    <property type="match status" value="1"/>
</dbReference>
<reference evidence="5" key="1">
    <citation type="submission" date="2019-12" db="EMBL/GenBank/DDBJ databases">
        <authorList>
            <person name="Cremers G."/>
        </authorList>
    </citation>
    <scope>NUCLEOTIDE SEQUENCE</scope>
    <source>
        <strain evidence="5">Mbul2</strain>
    </source>
</reference>
<feature type="domain" description="HTH hxlR-type" evidence="4">
    <location>
        <begin position="35"/>
        <end position="133"/>
    </location>
</feature>
<dbReference type="PANTHER" id="PTHR33204:SF39">
    <property type="entry name" value="TRANSCRIPTIONAL REGULATORY PROTEIN"/>
    <property type="match status" value="1"/>
</dbReference>
<gene>
    <name evidence="5" type="primary">yybR_1</name>
    <name evidence="5" type="ORF">MBLL_04060</name>
</gene>
<evidence type="ECO:0000256" key="2">
    <source>
        <dbReference type="ARBA" id="ARBA00023125"/>
    </source>
</evidence>
<proteinExistence type="predicted"/>
<dbReference type="PROSITE" id="PS51118">
    <property type="entry name" value="HTH_HXLR"/>
    <property type="match status" value="1"/>
</dbReference>
<dbReference type="InterPro" id="IPR036390">
    <property type="entry name" value="WH_DNA-bd_sf"/>
</dbReference>
<organism evidence="5">
    <name type="scientific">Methylobacterium bullatum</name>
    <dbReference type="NCBI Taxonomy" id="570505"/>
    <lineage>
        <taxon>Bacteria</taxon>
        <taxon>Pseudomonadati</taxon>
        <taxon>Pseudomonadota</taxon>
        <taxon>Alphaproteobacteria</taxon>
        <taxon>Hyphomicrobiales</taxon>
        <taxon>Methylobacteriaceae</taxon>
        <taxon>Methylobacterium</taxon>
    </lineage>
</organism>
<keyword evidence="1" id="KW-0805">Transcription regulation</keyword>
<dbReference type="SUPFAM" id="SSF46785">
    <property type="entry name" value="Winged helix' DNA-binding domain"/>
    <property type="match status" value="1"/>
</dbReference>
<sequence length="153" mass="16481">MGQGDAEGTAPAPAQAELAQTFAGWRTKGFEAARCPVRNVLDRTGDKWSILILTALAGGPHRFSAILRLIPDLSKRMLTQTLRDLERDGYIARTVYPTKPPSVEYRLTALGGTLMEPLAVLIRWAERSHAEIEAARVRFDGGGVSGPASLAGP</sequence>
<evidence type="ECO:0000256" key="3">
    <source>
        <dbReference type="ARBA" id="ARBA00023163"/>
    </source>
</evidence>
<dbReference type="Gene3D" id="1.10.10.10">
    <property type="entry name" value="Winged helix-like DNA-binding domain superfamily/Winged helix DNA-binding domain"/>
    <property type="match status" value="1"/>
</dbReference>